<accession>A0A316V5E8</accession>
<comment type="similarity">
    <text evidence="2">Belongs to the SKN1/KRE6 family.</text>
</comment>
<evidence type="ECO:0000313" key="12">
    <source>
        <dbReference type="EMBL" id="PWN32736.1"/>
    </source>
</evidence>
<dbReference type="GO" id="GO:0006078">
    <property type="term" value="P:(1-&gt;6)-beta-D-glucan biosynthetic process"/>
    <property type="evidence" value="ECO:0007669"/>
    <property type="project" value="TreeGrafter"/>
</dbReference>
<dbReference type="SUPFAM" id="SSF49899">
    <property type="entry name" value="Concanavalin A-like lectins/glucanases"/>
    <property type="match status" value="1"/>
</dbReference>
<keyword evidence="13" id="KW-1185">Reference proteome</keyword>
<dbReference type="AlphaFoldDB" id="A0A316V5E8"/>
<evidence type="ECO:0000256" key="5">
    <source>
        <dbReference type="ARBA" id="ARBA00022989"/>
    </source>
</evidence>
<evidence type="ECO:0000256" key="7">
    <source>
        <dbReference type="ARBA" id="ARBA00023180"/>
    </source>
</evidence>
<evidence type="ECO:0000256" key="9">
    <source>
        <dbReference type="SAM" id="MobiDB-lite"/>
    </source>
</evidence>
<feature type="transmembrane region" description="Helical" evidence="10">
    <location>
        <begin position="110"/>
        <end position="133"/>
    </location>
</feature>
<dbReference type="FunCoup" id="A0A316V5E8">
    <property type="interactions" value="57"/>
</dbReference>
<evidence type="ECO:0000256" key="4">
    <source>
        <dbReference type="ARBA" id="ARBA00022968"/>
    </source>
</evidence>
<dbReference type="GO" id="GO:0030246">
    <property type="term" value="F:carbohydrate binding"/>
    <property type="evidence" value="ECO:0007669"/>
    <property type="project" value="UniProtKB-KW"/>
</dbReference>
<feature type="domain" description="GH16" evidence="11">
    <location>
        <begin position="176"/>
        <end position="548"/>
    </location>
</feature>
<keyword evidence="5 10" id="KW-1133">Transmembrane helix</keyword>
<evidence type="ECO:0000313" key="13">
    <source>
        <dbReference type="Proteomes" id="UP000245771"/>
    </source>
</evidence>
<reference evidence="12 13" key="1">
    <citation type="journal article" date="2018" name="Mol. Biol. Evol.">
        <title>Broad Genomic Sampling Reveals a Smut Pathogenic Ancestry of the Fungal Clade Ustilaginomycotina.</title>
        <authorList>
            <person name="Kijpornyongpan T."/>
            <person name="Mondo S.J."/>
            <person name="Barry K."/>
            <person name="Sandor L."/>
            <person name="Lee J."/>
            <person name="Lipzen A."/>
            <person name="Pangilinan J."/>
            <person name="LaButti K."/>
            <person name="Hainaut M."/>
            <person name="Henrissat B."/>
            <person name="Grigoriev I.V."/>
            <person name="Spatafora J.W."/>
            <person name="Aime M.C."/>
        </authorList>
    </citation>
    <scope>NUCLEOTIDE SEQUENCE [LARGE SCALE GENOMIC DNA]</scope>
    <source>
        <strain evidence="12 13">MCA 3882</strain>
    </source>
</reference>
<organism evidence="12 13">
    <name type="scientific">Meira miltonrushii</name>
    <dbReference type="NCBI Taxonomy" id="1280837"/>
    <lineage>
        <taxon>Eukaryota</taxon>
        <taxon>Fungi</taxon>
        <taxon>Dikarya</taxon>
        <taxon>Basidiomycota</taxon>
        <taxon>Ustilaginomycotina</taxon>
        <taxon>Exobasidiomycetes</taxon>
        <taxon>Exobasidiales</taxon>
        <taxon>Brachybasidiaceae</taxon>
        <taxon>Meira</taxon>
    </lineage>
</organism>
<evidence type="ECO:0000256" key="8">
    <source>
        <dbReference type="ARBA" id="ARBA00023316"/>
    </source>
</evidence>
<keyword evidence="12" id="KW-0430">Lectin</keyword>
<gene>
    <name evidence="12" type="ORF">FA14DRAFT_168766</name>
</gene>
<dbReference type="OrthoDB" id="412647at2759"/>
<evidence type="ECO:0000256" key="3">
    <source>
        <dbReference type="ARBA" id="ARBA00022692"/>
    </source>
</evidence>
<dbReference type="Proteomes" id="UP000245771">
    <property type="component" value="Unassembled WGS sequence"/>
</dbReference>
<dbReference type="GO" id="GO:0005789">
    <property type="term" value="C:endoplasmic reticulum membrane"/>
    <property type="evidence" value="ECO:0007669"/>
    <property type="project" value="TreeGrafter"/>
</dbReference>
<evidence type="ECO:0000256" key="6">
    <source>
        <dbReference type="ARBA" id="ARBA00023136"/>
    </source>
</evidence>
<comment type="subcellular location">
    <subcellularLocation>
        <location evidence="1">Membrane</location>
        <topology evidence="1">Single-pass type II membrane protein</topology>
    </subcellularLocation>
</comment>
<evidence type="ECO:0000259" key="11">
    <source>
        <dbReference type="PROSITE" id="PS51762"/>
    </source>
</evidence>
<dbReference type="EMBL" id="KZ819605">
    <property type="protein sequence ID" value="PWN32736.1"/>
    <property type="molecule type" value="Genomic_DNA"/>
</dbReference>
<evidence type="ECO:0000256" key="10">
    <source>
        <dbReference type="SAM" id="Phobius"/>
    </source>
</evidence>
<dbReference type="GO" id="GO:0031505">
    <property type="term" value="P:fungal-type cell wall organization"/>
    <property type="evidence" value="ECO:0007669"/>
    <property type="project" value="TreeGrafter"/>
</dbReference>
<dbReference type="PANTHER" id="PTHR31361">
    <property type="entry name" value="BETA-GLUCAN SYNTHESIS-ASSOCIATED PROTEIN KRE6-RELATED"/>
    <property type="match status" value="1"/>
</dbReference>
<dbReference type="Gene3D" id="2.60.120.200">
    <property type="match status" value="2"/>
</dbReference>
<dbReference type="PROSITE" id="PS51762">
    <property type="entry name" value="GH16_2"/>
    <property type="match status" value="1"/>
</dbReference>
<dbReference type="RefSeq" id="XP_025353038.1">
    <property type="nucleotide sequence ID" value="XM_025500162.1"/>
</dbReference>
<keyword evidence="8" id="KW-0961">Cell wall biogenesis/degradation</keyword>
<dbReference type="InterPro" id="IPR013320">
    <property type="entry name" value="ConA-like_dom_sf"/>
</dbReference>
<evidence type="ECO:0000256" key="2">
    <source>
        <dbReference type="ARBA" id="ARBA00010962"/>
    </source>
</evidence>
<dbReference type="GO" id="GO:0015926">
    <property type="term" value="F:glucosidase activity"/>
    <property type="evidence" value="ECO:0007669"/>
    <property type="project" value="TreeGrafter"/>
</dbReference>
<keyword evidence="4" id="KW-0735">Signal-anchor</keyword>
<dbReference type="Pfam" id="PF03935">
    <property type="entry name" value="SKN1_KRE6_Sbg1"/>
    <property type="match status" value="1"/>
</dbReference>
<name>A0A316V5E8_9BASI</name>
<dbReference type="InParanoid" id="A0A316V5E8"/>
<dbReference type="GeneID" id="37021943"/>
<keyword evidence="3 10" id="KW-0812">Transmembrane</keyword>
<dbReference type="InterPro" id="IPR000757">
    <property type="entry name" value="Beta-glucanase-like"/>
</dbReference>
<feature type="region of interest" description="Disordered" evidence="9">
    <location>
        <begin position="1"/>
        <end position="57"/>
    </location>
</feature>
<proteinExistence type="inferred from homology"/>
<dbReference type="STRING" id="1280837.A0A316V5E8"/>
<keyword evidence="6 10" id="KW-0472">Membrane</keyword>
<feature type="compositionally biased region" description="Polar residues" evidence="9">
    <location>
        <begin position="22"/>
        <end position="43"/>
    </location>
</feature>
<dbReference type="GO" id="GO:0005886">
    <property type="term" value="C:plasma membrane"/>
    <property type="evidence" value="ECO:0007669"/>
    <property type="project" value="TreeGrafter"/>
</dbReference>
<evidence type="ECO:0000256" key="1">
    <source>
        <dbReference type="ARBA" id="ARBA00004606"/>
    </source>
</evidence>
<protein>
    <submittedName>
        <fullName evidence="12">Concanavalin A-like lectin/glucanase</fullName>
    </submittedName>
</protein>
<sequence>MQRYQYVQPASPGFSPPPQRPSLPNGSLNSSQRTLNRNRQSIISGERYPGAQSSLDDETLAASSSRSKLLGDKGVGKTDSIGKDDDDFDDYGHSRGYRERSSGIISLRGCLNLTTLLIISCGLLMLFAGYPILEHYRKHEASKLGAYNLGGTNGTGQVPVIHSRLSLVDKDTPRNARRWTSPISGERFHLVFSDEFEEEGRTFWPGDDPFWEGVNIWYGATGDYEWYSPEQINTTGGALQLTMEAKPLNNLNFRSGMLQSWNKFCFTGGYIEFSAILPGAPTEVGWWPGLWLQGNLARPGYLGTTDGMWPYSYNSCDSGILPNQTAPGRPGYSTVTGYEYNDGKVGLNWNNGMRTPSCTCSGEDHPGPNNNVGRSAPELDILEAQIRAKSVGQASQSLQAAPFDPGHDWRTNFSEIYDSSVTTYNSFTGNVYQSTISGVSTIPDTAYLRTGNRFTTFALEYTPDFSQRGRGSITWYIDGKATWTMSESSIGPRPEIDMGQRLIPLEALSIVMNFGISRGFQADLDFDTLQFPATMKIDYVRVYQLDSEPEDRVSCSPPDYPTSEYIERHKEVYMNANYTTWPKAWPKNTLVDGC</sequence>
<dbReference type="InterPro" id="IPR005629">
    <property type="entry name" value="Skn1/Kre6/Sbg1"/>
</dbReference>
<keyword evidence="7" id="KW-0325">Glycoprotein</keyword>
<dbReference type="PANTHER" id="PTHR31361:SF15">
    <property type="entry name" value="GH16 DOMAIN-CONTAINING PROTEIN"/>
    <property type="match status" value="1"/>
</dbReference>